<sequence>MQVRSFDAHTFYEQESEQCIVLLPGLGYLFDRPLLRCARTLALQHGFCVLELSFGALPYDKAKMKESIERCVPLALQRAEAALPLMDGKQLHFIAKSFGTVIAGLLRPQCSDHPAFFLTPLKQTLPMIRETDHVAYGDGDRFLDAQDLQDLAHRNCRKLLCPGADHSLRHPREEVSERYLRKVRAEMERFLDEI</sequence>
<dbReference type="InterPro" id="IPR029058">
    <property type="entry name" value="AB_hydrolase_fold"/>
</dbReference>
<dbReference type="SUPFAM" id="SSF53474">
    <property type="entry name" value="alpha/beta-Hydrolases"/>
    <property type="match status" value="1"/>
</dbReference>
<keyword evidence="2" id="KW-1185">Reference proteome</keyword>
<dbReference type="RefSeq" id="WP_289607903.1">
    <property type="nucleotide sequence ID" value="NZ_JAUDCG010000029.1"/>
</dbReference>
<dbReference type="Gene3D" id="3.40.50.1820">
    <property type="entry name" value="alpha/beta hydrolase"/>
    <property type="match status" value="1"/>
</dbReference>
<dbReference type="EMBL" id="JAUDCG010000029">
    <property type="protein sequence ID" value="MDM8157451.1"/>
    <property type="molecule type" value="Genomic_DNA"/>
</dbReference>
<evidence type="ECO:0008006" key="3">
    <source>
        <dbReference type="Google" id="ProtNLM"/>
    </source>
</evidence>
<reference evidence="2" key="1">
    <citation type="submission" date="2023-06" db="EMBL/GenBank/DDBJ databases">
        <title>Identification and characterization of horizontal gene transfer across gut microbiota members of farm animals based on homology search.</title>
        <authorList>
            <person name="Zeman M."/>
            <person name="Kubasova T."/>
            <person name="Jahodarova E."/>
            <person name="Nykrynova M."/>
            <person name="Rychlik I."/>
        </authorList>
    </citation>
    <scope>NUCLEOTIDE SEQUENCE [LARGE SCALE GENOMIC DNA]</scope>
    <source>
        <strain evidence="2">ET39</strain>
    </source>
</reference>
<reference evidence="1 2" key="2">
    <citation type="submission" date="2023-06" db="EMBL/GenBank/DDBJ databases">
        <title>Identification and characterization of horizontal gene transfer across gut microbiota members of farm animals based on homology search.</title>
        <authorList>
            <person name="Schwarzerova J."/>
            <person name="Nykrynova M."/>
            <person name="Jureckova K."/>
            <person name="Cejkova D."/>
            <person name="Rychlik I."/>
        </authorList>
    </citation>
    <scope>NUCLEOTIDE SEQUENCE [LARGE SCALE GENOMIC DNA]</scope>
    <source>
        <strain evidence="1 2">ET39</strain>
    </source>
</reference>
<dbReference type="Proteomes" id="UP001529340">
    <property type="component" value="Unassembled WGS sequence"/>
</dbReference>
<gene>
    <name evidence="1" type="ORF">QUV96_07360</name>
</gene>
<evidence type="ECO:0000313" key="1">
    <source>
        <dbReference type="EMBL" id="MDM8157451.1"/>
    </source>
</evidence>
<protein>
    <recommendedName>
        <fullName evidence="3">Alpha/beta hydrolase</fullName>
    </recommendedName>
</protein>
<organism evidence="1 2">
    <name type="scientific">Amedibacillus dolichus</name>
    <dbReference type="NCBI Taxonomy" id="31971"/>
    <lineage>
        <taxon>Bacteria</taxon>
        <taxon>Bacillati</taxon>
        <taxon>Bacillota</taxon>
        <taxon>Erysipelotrichia</taxon>
        <taxon>Erysipelotrichales</taxon>
        <taxon>Erysipelotrichaceae</taxon>
        <taxon>Amedibacillus</taxon>
    </lineage>
</organism>
<proteinExistence type="predicted"/>
<accession>A0ABT7UCU7</accession>
<evidence type="ECO:0000313" key="2">
    <source>
        <dbReference type="Proteomes" id="UP001529340"/>
    </source>
</evidence>
<name>A0ABT7UCU7_9FIRM</name>
<comment type="caution">
    <text evidence="1">The sequence shown here is derived from an EMBL/GenBank/DDBJ whole genome shotgun (WGS) entry which is preliminary data.</text>
</comment>